<gene>
    <name evidence="2" type="ORF">JKF63_00202</name>
</gene>
<reference evidence="2 3" key="1">
    <citation type="submission" date="2021-02" db="EMBL/GenBank/DDBJ databases">
        <title>Porcisia hertigi Genome sequencing and assembly.</title>
        <authorList>
            <person name="Almutairi H."/>
            <person name="Gatherer D."/>
        </authorList>
    </citation>
    <scope>NUCLEOTIDE SEQUENCE [LARGE SCALE GENOMIC DNA]</scope>
    <source>
        <strain evidence="2 3">C119</strain>
    </source>
</reference>
<feature type="compositionally biased region" description="Low complexity" evidence="1">
    <location>
        <begin position="611"/>
        <end position="627"/>
    </location>
</feature>
<feature type="region of interest" description="Disordered" evidence="1">
    <location>
        <begin position="1"/>
        <end position="96"/>
    </location>
</feature>
<proteinExistence type="predicted"/>
<dbReference type="KEGG" id="phet:94286331"/>
<name>A0A836HYM7_9TRYP</name>
<dbReference type="GeneID" id="94286331"/>
<dbReference type="EMBL" id="JAFJZO010000036">
    <property type="protein sequence ID" value="KAG5490083.1"/>
    <property type="molecule type" value="Genomic_DNA"/>
</dbReference>
<dbReference type="OrthoDB" id="267655at2759"/>
<feature type="compositionally biased region" description="Polar residues" evidence="1">
    <location>
        <begin position="1147"/>
        <end position="1156"/>
    </location>
</feature>
<feature type="compositionally biased region" description="Low complexity" evidence="1">
    <location>
        <begin position="249"/>
        <end position="261"/>
    </location>
</feature>
<feature type="region of interest" description="Disordered" evidence="1">
    <location>
        <begin position="598"/>
        <end position="627"/>
    </location>
</feature>
<accession>A0A836HYM7</accession>
<evidence type="ECO:0000313" key="2">
    <source>
        <dbReference type="EMBL" id="KAG5490083.1"/>
    </source>
</evidence>
<comment type="caution">
    <text evidence="2">The sequence shown here is derived from an EMBL/GenBank/DDBJ whole genome shotgun (WGS) entry which is preliminary data.</text>
</comment>
<protein>
    <recommendedName>
        <fullName evidence="4">Streptococcal hemagglutinin-like protein</fullName>
    </recommendedName>
</protein>
<dbReference type="RefSeq" id="XP_067752411.1">
    <property type="nucleotide sequence ID" value="XM_067896254.1"/>
</dbReference>
<feature type="region of interest" description="Disordered" evidence="1">
    <location>
        <begin position="194"/>
        <end position="292"/>
    </location>
</feature>
<evidence type="ECO:0000256" key="1">
    <source>
        <dbReference type="SAM" id="MobiDB-lite"/>
    </source>
</evidence>
<organism evidence="2 3">
    <name type="scientific">Porcisia hertigi</name>
    <dbReference type="NCBI Taxonomy" id="2761500"/>
    <lineage>
        <taxon>Eukaryota</taxon>
        <taxon>Discoba</taxon>
        <taxon>Euglenozoa</taxon>
        <taxon>Kinetoplastea</taxon>
        <taxon>Metakinetoplastina</taxon>
        <taxon>Trypanosomatida</taxon>
        <taxon>Trypanosomatidae</taxon>
        <taxon>Leishmaniinae</taxon>
        <taxon>Porcisia</taxon>
    </lineage>
</organism>
<feature type="region of interest" description="Disordered" evidence="1">
    <location>
        <begin position="1035"/>
        <end position="1057"/>
    </location>
</feature>
<feature type="region of interest" description="Disordered" evidence="1">
    <location>
        <begin position="872"/>
        <end position="931"/>
    </location>
</feature>
<feature type="compositionally biased region" description="Basic and acidic residues" evidence="1">
    <location>
        <begin position="899"/>
        <end position="909"/>
    </location>
</feature>
<feature type="compositionally biased region" description="Polar residues" evidence="1">
    <location>
        <begin position="884"/>
        <end position="897"/>
    </location>
</feature>
<evidence type="ECO:0008006" key="4">
    <source>
        <dbReference type="Google" id="ProtNLM"/>
    </source>
</evidence>
<evidence type="ECO:0000313" key="3">
    <source>
        <dbReference type="Proteomes" id="UP000674318"/>
    </source>
</evidence>
<dbReference type="AlphaFoldDB" id="A0A836HYM7"/>
<feature type="compositionally biased region" description="Polar residues" evidence="1">
    <location>
        <begin position="66"/>
        <end position="75"/>
    </location>
</feature>
<sequence length="1214" mass="128920">MNAKPVCGCGPFSTDGVINTSERSDSDNGTLPPALRRISSDAGGSGSGVTALVSPRPPAPSPRSAQTPSHSSSGRAAQERKAVVDGAAAARRRSGVAGYASSGERRVCISRIPAAVTNDVDTNASNASAIVDPQLWMGGNDTHTTCEAADTDGGANAAACEETNDKSPFVSRSTSASSGSGCAGWSTVAHVSQSASAMHRDRNGASAGRPDLCPPLAQDNRGFLNPGYSYDSSESLSDGSAGRIDRQRAPSGAPPSQAAPAVTLSEKARENGGVVSPSLAATNSSGGGRPPTLDLFPLTPIEEQAACQAYATYTAKQQKACHQRSLSSNVQQRRRSSAFASSTSLSALTSAGVHELLRLLRGLYHRAHIMMTFTTKARESVSAPSQRKAGTQSMSANVAHVQYTAPSPEQLLDLAEACFGTRRFQALMAAVAADREASTLISLQSDARSRPVVSTVSQSRSSSSSSSSQGLTLEEALSFMSHVKFKRASVAPRQGRRKQAGLPVKPIAVARYKEQDHPVKVVLAQPSHALEAVQMVRSTSARNRRVDHRVSRFPCVQALRRSCRPPASPIAWMTTRRVRSACSSSSREEMSKALVMVAPRKPTERRRGSRKSTALRSSSSCPSSSNSCIHDAAYEDDHIRTYVQRKAFAEIAENQGCRDSATVTLGRLAEVLGGFELVLNPSVVERVCGTLLAQVREPRHVPIDFSAFATIIDSGLQCRRYDETSGSSSAFASASAYNNGELPEAMALLLRPESSVRHSAVMPLISSRTVTDAALLTTGDGAAPYAQAASYTDTLRCGEVSSQSPLAATVTAAAYHPLNSMSSAASTAASSPASGASAHRSFETDDAYPLVTHGSAIAVLCRSIRQRLRRELRRGVNGGPDTLRSPQDSQLIDSSSEGRAPRRGGEESQHSPLARTSLTASHSFRSSSPTSTAAMSVFSKDMSAVVLGDEFTFALCDSQDFSTTSQLSKQANVAKCKTQIFRQWPHEPASPSPLVARALFDHSNLYALKPTPRARCSQRDSSCGRDAIALRRFRTAQHRSAHGQQKNGPPPANAAPAEKQIHFSAVARPSRQYQRAMDLLTSLSPYYTPSQVTQRSTRRQRSLSTDGIALSLFSKSSSLHSRGNESVLHGPPSAASNSSTASVSQSFLAQSTSRPPQWNRPASALARSAVPPRPVVYATRMPHPPFAPSTRSSSRPWSTGASSDKLGRHRIRSQ</sequence>
<dbReference type="Proteomes" id="UP000674318">
    <property type="component" value="Unassembled WGS sequence"/>
</dbReference>
<feature type="compositionally biased region" description="Low complexity" evidence="1">
    <location>
        <begin position="919"/>
        <end position="931"/>
    </location>
</feature>
<feature type="region of interest" description="Disordered" evidence="1">
    <location>
        <begin position="1119"/>
        <end position="1214"/>
    </location>
</feature>
<feature type="compositionally biased region" description="Low complexity" evidence="1">
    <location>
        <begin position="84"/>
        <end position="96"/>
    </location>
</feature>
<feature type="compositionally biased region" description="Low complexity" evidence="1">
    <location>
        <begin position="227"/>
        <end position="240"/>
    </location>
</feature>
<feature type="compositionally biased region" description="Low complexity" evidence="1">
    <location>
        <begin position="1188"/>
        <end position="1199"/>
    </location>
</feature>
<keyword evidence="3" id="KW-1185">Reference proteome</keyword>
<feature type="compositionally biased region" description="Low complexity" evidence="1">
    <location>
        <begin position="1133"/>
        <end position="1146"/>
    </location>
</feature>